<evidence type="ECO:0008006" key="8">
    <source>
        <dbReference type="Google" id="ProtNLM"/>
    </source>
</evidence>
<dbReference type="InterPro" id="IPR053033">
    <property type="entry name" value="Androglobin-like"/>
</dbReference>
<reference evidence="6 7" key="1">
    <citation type="submission" date="2021-06" db="EMBL/GenBank/DDBJ databases">
        <title>Chromosome-level genome assembly of the red-tail catfish (Hemibagrus wyckioides).</title>
        <authorList>
            <person name="Shao F."/>
        </authorList>
    </citation>
    <scope>NUCLEOTIDE SEQUENCE [LARGE SCALE GENOMIC DNA]</scope>
    <source>
        <strain evidence="6">EC202008001</strain>
        <tissue evidence="6">Blood</tissue>
    </source>
</reference>
<dbReference type="GO" id="GO:0004198">
    <property type="term" value="F:calcium-dependent cysteine-type endopeptidase activity"/>
    <property type="evidence" value="ECO:0007669"/>
    <property type="project" value="InterPro"/>
</dbReference>
<evidence type="ECO:0000256" key="3">
    <source>
        <dbReference type="SAM" id="MobiDB-lite"/>
    </source>
</evidence>
<evidence type="ECO:0000259" key="5">
    <source>
        <dbReference type="PROSITE" id="PS52042"/>
    </source>
</evidence>
<dbReference type="PROSITE" id="PS50203">
    <property type="entry name" value="CALPAIN_CAT"/>
    <property type="match status" value="1"/>
</dbReference>
<dbReference type="InterPro" id="IPR038765">
    <property type="entry name" value="Papain-like_cys_pep_sf"/>
</dbReference>
<dbReference type="Pfam" id="PF00648">
    <property type="entry name" value="Peptidase_C2"/>
    <property type="match status" value="1"/>
</dbReference>
<sequence length="1330" mass="151650">MSKPSLKKRDSTSSRDLSSKEQSPTKEVSSLVSGVSGSFSGELWRSCVPIWPEWNETEVSAEKWDAARGVKEGKARKSPLTQFFEDPEGMVKIPASLNVHTWKRPSEHIMNKAPVVVENESTFDLISANEHLLSSELMRRIISEIYIVWQEFSRQTGDDNQLWEETWRPWDHIYSLCKATKDHVPLYNVYGKYVVRLYWMGCWRKIIIDDSLPFNEQNNVLLPATTDPSELWPMLLAKAILKLAGTEVVRNSSRELEDFSIIHCLTGWIPEFVPLSPRLERVEETWKYLKKAIPTYEIMEERTPSVDLTSIGDSASETLSTNNRKQKGSGPPPAPQIVICASFQPLNLQEKKTSMLGQMADASQTLQQNGLCQLSSHSMLLTRTRHCPLVADSNPPPVPCSKLLQTPKEITITDEPKNVQVQRPELYIGVASPFINIKLGPCKIDSTSFLESEEIEGHDPARHHNNRNSPDSRVTAEDERKAESAVNDRDSVPQKESTSLQEKDMLQETWIPVQDFPKCFQTLLVFHKESSYPYQSQRSDFKTPDVKDRYFLSVDSLLPTEILICFSALIRWGDGSHEQKDSVPRPGHLCVEPYSWKSVQAQLPLLTINTSSCKAAILSLPPGRHVLRIHTRVQLGLHLKLYSKTEFIFGQEDMVMPHLEKESLRFCEQAQSILRALGGTIRSFLNPDPSVTRALEEAVCPPSLSKLAVRRHWKDFSYAVYLMFCHVLGRKLTSEELFAVQSLTKELTPHSSDIKDTNGVPEGWTGRQAIEEEKHAATVLQESWEDNLWRKILSAARPGSVENQKVAKTLLEMWASVESDMEKHAVFLLRFMITNNEHLVDLYPCGGDEWTKITFTDYTVPVHDTTSSWVLLFREVFHVPKAILLVPKIYSPFPCRLHVINNDSGEEVPKFFNSVLPFTYTPNKAGYTFVAYTEGTTVVGGTWQLRLISSRELAQLERPGPVSNFIVKEFKDYYLPNKKNIICRHVVNVSCNDVCVTVQFQASNQDVYVKLSILDHERKVTSKIGQGHVVIPVYCFSPSGGSCGGAVEKAGVSQSQDGPGGGHDGGRGASECQAAQTHHEYVVQAEVLYNSWPLDDSLSGFIQMLRDKENDEMRVFRHLIEETPGNLDQPRSASQKLTASKAAKTKEKDKPASKAGFRMEKSLDDSKPHWTVHVVSEKADVEQIEVKKDTERLEQIKAIKLAWEAAEPGRAAKAFRTRQQYLKNLGEDHTLDLTPFIRRTDKPERLKDAVMEEEQQRERLEKIQSFRLYRETVLERRRQEQEQTKQLMNEQQELFKRIQEEKAELLRNFQRNRDVIRIWKLEEQSRKKED</sequence>
<dbReference type="Proteomes" id="UP000824219">
    <property type="component" value="Linkage Group LG06"/>
</dbReference>
<evidence type="ECO:0000259" key="4">
    <source>
        <dbReference type="PROSITE" id="PS50203"/>
    </source>
</evidence>
<name>A0A9D3SNT2_9TELE</name>
<comment type="caution">
    <text evidence="6">The sequence shown here is derived from an EMBL/GenBank/DDBJ whole genome shotgun (WGS) entry which is preliminary data.</text>
</comment>
<feature type="compositionally biased region" description="Polar residues" evidence="3">
    <location>
        <begin position="1129"/>
        <end position="1138"/>
    </location>
</feature>
<feature type="coiled-coil region" evidence="2">
    <location>
        <begin position="1270"/>
        <end position="1308"/>
    </location>
</feature>
<dbReference type="EMBL" id="JAHKSW010000006">
    <property type="protein sequence ID" value="KAG7331641.1"/>
    <property type="molecule type" value="Genomic_DNA"/>
</dbReference>
<feature type="region of interest" description="Disordered" evidence="3">
    <location>
        <begin position="1"/>
        <end position="37"/>
    </location>
</feature>
<protein>
    <recommendedName>
        <fullName evidence="8">Androglobin</fullName>
    </recommendedName>
</protein>
<feature type="compositionally biased region" description="Basic and acidic residues" evidence="3">
    <location>
        <begin position="7"/>
        <end position="19"/>
    </location>
</feature>
<feature type="compositionally biased region" description="Basic and acidic residues" evidence="3">
    <location>
        <begin position="1144"/>
        <end position="1159"/>
    </location>
</feature>
<dbReference type="Pfam" id="PF22068">
    <property type="entry name" value="Androglobin_II"/>
    <property type="match status" value="1"/>
</dbReference>
<dbReference type="PANTHER" id="PTHR46298">
    <property type="entry name" value="ANDROGLOBIN"/>
    <property type="match status" value="1"/>
</dbReference>
<feature type="region of interest" description="Disordered" evidence="3">
    <location>
        <begin position="453"/>
        <end position="501"/>
    </location>
</feature>
<evidence type="ECO:0000313" key="6">
    <source>
        <dbReference type="EMBL" id="KAG7331641.1"/>
    </source>
</evidence>
<keyword evidence="7" id="KW-1185">Reference proteome</keyword>
<dbReference type="InterPro" id="IPR054095">
    <property type="entry name" value="Androglobin_V"/>
</dbReference>
<organism evidence="6 7">
    <name type="scientific">Hemibagrus wyckioides</name>
    <dbReference type="NCBI Taxonomy" id="337641"/>
    <lineage>
        <taxon>Eukaryota</taxon>
        <taxon>Metazoa</taxon>
        <taxon>Chordata</taxon>
        <taxon>Craniata</taxon>
        <taxon>Vertebrata</taxon>
        <taxon>Euteleostomi</taxon>
        <taxon>Actinopterygii</taxon>
        <taxon>Neopterygii</taxon>
        <taxon>Teleostei</taxon>
        <taxon>Ostariophysi</taxon>
        <taxon>Siluriformes</taxon>
        <taxon>Bagridae</taxon>
        <taxon>Hemibagrus</taxon>
    </lineage>
</organism>
<evidence type="ECO:0000256" key="1">
    <source>
        <dbReference type="PROSITE-ProRule" id="PRU00239"/>
    </source>
</evidence>
<dbReference type="Pfam" id="PF22070">
    <property type="entry name" value="Androglobin_V"/>
    <property type="match status" value="2"/>
</dbReference>
<comment type="caution">
    <text evidence="1">Lacks conserved residue(s) required for the propagation of feature annotation.</text>
</comment>
<dbReference type="CDD" id="cd22307">
    <property type="entry name" value="Adgb_C_mid-like"/>
    <property type="match status" value="1"/>
</dbReference>
<dbReference type="OrthoDB" id="9374162at2759"/>
<feature type="compositionally biased region" description="Polar residues" evidence="3">
    <location>
        <begin position="307"/>
        <end position="323"/>
    </location>
</feature>
<feature type="compositionally biased region" description="Low complexity" evidence="3">
    <location>
        <begin position="28"/>
        <end position="37"/>
    </location>
</feature>
<dbReference type="InterPro" id="IPR054094">
    <property type="entry name" value="Androglobin_IV"/>
</dbReference>
<evidence type="ECO:0000313" key="7">
    <source>
        <dbReference type="Proteomes" id="UP000824219"/>
    </source>
</evidence>
<dbReference type="Pfam" id="PF22069">
    <property type="entry name" value="Androglobin_IV"/>
    <property type="match status" value="1"/>
</dbReference>
<feature type="domain" description="Globin" evidence="5">
    <location>
        <begin position="640"/>
        <end position="835"/>
    </location>
</feature>
<keyword evidence="2" id="KW-0175">Coiled coil</keyword>
<dbReference type="SMART" id="SM00230">
    <property type="entry name" value="CysPc"/>
    <property type="match status" value="1"/>
</dbReference>
<dbReference type="InterPro" id="IPR001300">
    <property type="entry name" value="Peptidase_C2_calpain_cat"/>
</dbReference>
<accession>A0A9D3SNT2</accession>
<dbReference type="SUPFAM" id="SSF54001">
    <property type="entry name" value="Cysteine proteinases"/>
    <property type="match status" value="1"/>
</dbReference>
<dbReference type="PROSITE" id="PS52042">
    <property type="entry name" value="GLOBIN_CP_ADGB"/>
    <property type="match status" value="1"/>
</dbReference>
<feature type="compositionally biased region" description="Basic and acidic residues" evidence="3">
    <location>
        <begin position="474"/>
        <end position="493"/>
    </location>
</feature>
<feature type="domain" description="Calpain catalytic" evidence="4">
    <location>
        <begin position="82"/>
        <end position="289"/>
    </location>
</feature>
<proteinExistence type="predicted"/>
<dbReference type="InterPro" id="IPR054093">
    <property type="entry name" value="Androglobin_II"/>
</dbReference>
<dbReference type="InterPro" id="IPR057249">
    <property type="entry name" value="Globin_CP_ADGB"/>
</dbReference>
<dbReference type="GO" id="GO:0006508">
    <property type="term" value="P:proteolysis"/>
    <property type="evidence" value="ECO:0007669"/>
    <property type="project" value="InterPro"/>
</dbReference>
<feature type="region of interest" description="Disordered" evidence="3">
    <location>
        <begin position="307"/>
        <end position="334"/>
    </location>
</feature>
<feature type="region of interest" description="Disordered" evidence="3">
    <location>
        <begin position="1124"/>
        <end position="1159"/>
    </location>
</feature>
<dbReference type="PANTHER" id="PTHR46298:SF1">
    <property type="entry name" value="ANDROGLOBIN"/>
    <property type="match status" value="1"/>
</dbReference>
<evidence type="ECO:0000256" key="2">
    <source>
        <dbReference type="SAM" id="Coils"/>
    </source>
</evidence>
<gene>
    <name evidence="6" type="ORF">KOW79_005610</name>
</gene>
<feature type="region of interest" description="Disordered" evidence="3">
    <location>
        <begin position="1047"/>
        <end position="1073"/>
    </location>
</feature>